<dbReference type="GO" id="GO:0005794">
    <property type="term" value="C:Golgi apparatus"/>
    <property type="evidence" value="ECO:0007669"/>
    <property type="project" value="TreeGrafter"/>
</dbReference>
<name>A0A7S1C474_9STRA</name>
<dbReference type="Pfam" id="PF12352">
    <property type="entry name" value="V-SNARE_C"/>
    <property type="match status" value="1"/>
</dbReference>
<evidence type="ECO:0000256" key="8">
    <source>
        <dbReference type="SAM" id="MobiDB-lite"/>
    </source>
</evidence>
<dbReference type="PROSITE" id="PS50192">
    <property type="entry name" value="T_SNARE"/>
    <property type="match status" value="1"/>
</dbReference>
<feature type="region of interest" description="Disordered" evidence="8">
    <location>
        <begin position="105"/>
        <end position="137"/>
    </location>
</feature>
<accession>A0A7S1C474</accession>
<dbReference type="AlphaFoldDB" id="A0A7S1C474"/>
<dbReference type="GO" id="GO:0031902">
    <property type="term" value="C:late endosome membrane"/>
    <property type="evidence" value="ECO:0007669"/>
    <property type="project" value="TreeGrafter"/>
</dbReference>
<dbReference type="GO" id="GO:0000149">
    <property type="term" value="F:SNARE binding"/>
    <property type="evidence" value="ECO:0007669"/>
    <property type="project" value="TreeGrafter"/>
</dbReference>
<dbReference type="GO" id="GO:0005789">
    <property type="term" value="C:endoplasmic reticulum membrane"/>
    <property type="evidence" value="ECO:0007669"/>
    <property type="project" value="TreeGrafter"/>
</dbReference>
<feature type="compositionally biased region" description="Basic and acidic residues" evidence="8">
    <location>
        <begin position="117"/>
        <end position="127"/>
    </location>
</feature>
<evidence type="ECO:0000256" key="9">
    <source>
        <dbReference type="SAM" id="Phobius"/>
    </source>
</evidence>
<proteinExistence type="predicted"/>
<dbReference type="PANTHER" id="PTHR21230">
    <property type="entry name" value="VESICLE TRANSPORT V-SNARE PROTEIN VTI1-RELATED"/>
    <property type="match status" value="1"/>
</dbReference>
<dbReference type="GO" id="GO:0031201">
    <property type="term" value="C:SNARE complex"/>
    <property type="evidence" value="ECO:0007669"/>
    <property type="project" value="InterPro"/>
</dbReference>
<evidence type="ECO:0000256" key="5">
    <source>
        <dbReference type="ARBA" id="ARBA00022989"/>
    </source>
</evidence>
<evidence type="ECO:0000256" key="3">
    <source>
        <dbReference type="ARBA" id="ARBA00022692"/>
    </source>
</evidence>
<dbReference type="GO" id="GO:0006906">
    <property type="term" value="P:vesicle fusion"/>
    <property type="evidence" value="ECO:0007669"/>
    <property type="project" value="TreeGrafter"/>
</dbReference>
<sequence>MADDAVATAEAIASRLKADLKRFGRQVDEVKAAGEEDKPELYEAAKASEKRLKKVIASFQREIGELPEDKRPKFSVKATKFEEQFKELRRALKFEAAATERGVLLDRGGRGGAGGESKGDRTTDSVLREAGTVASGTTDRLQRTLQVVNQTQEIGTATAAKMVEQTEQIGRVTTKVKKIDEDLRRADKLISRFMRRMYTDKVILAFIFLITVAIAGIIIYASINPDQDTFNVPEDATLDSDKLKRDAQKVSDSVSGRRLLRGDGAAAPFGLEGGFAVRG</sequence>
<keyword evidence="5 9" id="KW-1133">Transmembrane helix</keyword>
<evidence type="ECO:0000259" key="10">
    <source>
        <dbReference type="PROSITE" id="PS50192"/>
    </source>
</evidence>
<dbReference type="CDD" id="cd15861">
    <property type="entry name" value="SNARE_SNAP25N_23N_29N_SEC9N"/>
    <property type="match status" value="1"/>
</dbReference>
<dbReference type="InterPro" id="IPR044766">
    <property type="entry name" value="NPSN/SNAP25-like_N_SNARE"/>
</dbReference>
<dbReference type="GO" id="GO:0005484">
    <property type="term" value="F:SNAP receptor activity"/>
    <property type="evidence" value="ECO:0007669"/>
    <property type="project" value="InterPro"/>
</dbReference>
<evidence type="ECO:0000313" key="11">
    <source>
        <dbReference type="EMBL" id="CAD8908002.1"/>
    </source>
</evidence>
<keyword evidence="2" id="KW-0813">Transport</keyword>
<dbReference type="GO" id="GO:0015031">
    <property type="term" value="P:protein transport"/>
    <property type="evidence" value="ECO:0007669"/>
    <property type="project" value="UniProtKB-KW"/>
</dbReference>
<dbReference type="EMBL" id="HBFS01001719">
    <property type="protein sequence ID" value="CAD8908002.1"/>
    <property type="molecule type" value="Transcribed_RNA"/>
</dbReference>
<evidence type="ECO:0000256" key="4">
    <source>
        <dbReference type="ARBA" id="ARBA00022927"/>
    </source>
</evidence>
<keyword evidence="4" id="KW-0653">Protein transport</keyword>
<keyword evidence="3 9" id="KW-0812">Transmembrane</keyword>
<dbReference type="SUPFAM" id="SSF58038">
    <property type="entry name" value="SNARE fusion complex"/>
    <property type="match status" value="1"/>
</dbReference>
<organism evidence="11">
    <name type="scientific">Bicosoecida sp. CB-2014</name>
    <dbReference type="NCBI Taxonomy" id="1486930"/>
    <lineage>
        <taxon>Eukaryota</taxon>
        <taxon>Sar</taxon>
        <taxon>Stramenopiles</taxon>
        <taxon>Bigyra</taxon>
        <taxon>Opalozoa</taxon>
        <taxon>Bicosoecida</taxon>
    </lineage>
</organism>
<dbReference type="PANTHER" id="PTHR21230:SF79">
    <property type="entry name" value="T-SNARE COILED-COIL HOMOLOGY DOMAIN-CONTAINING PROTEIN"/>
    <property type="match status" value="1"/>
</dbReference>
<dbReference type="Gene3D" id="1.20.5.110">
    <property type="match status" value="1"/>
</dbReference>
<evidence type="ECO:0000256" key="6">
    <source>
        <dbReference type="ARBA" id="ARBA00023136"/>
    </source>
</evidence>
<reference evidence="11" key="1">
    <citation type="submission" date="2021-01" db="EMBL/GenBank/DDBJ databases">
        <authorList>
            <person name="Corre E."/>
            <person name="Pelletier E."/>
            <person name="Niang G."/>
            <person name="Scheremetjew M."/>
            <person name="Finn R."/>
            <person name="Kale V."/>
            <person name="Holt S."/>
            <person name="Cochrane G."/>
            <person name="Meng A."/>
            <person name="Brown T."/>
            <person name="Cohen L."/>
        </authorList>
    </citation>
    <scope>NUCLEOTIDE SEQUENCE</scope>
    <source>
        <strain evidence="11">Ms1</strain>
    </source>
</reference>
<evidence type="ECO:0000256" key="2">
    <source>
        <dbReference type="ARBA" id="ARBA00022448"/>
    </source>
</evidence>
<evidence type="ECO:0000256" key="1">
    <source>
        <dbReference type="ARBA" id="ARBA00004211"/>
    </source>
</evidence>
<dbReference type="InterPro" id="IPR000727">
    <property type="entry name" value="T_SNARE_dom"/>
</dbReference>
<comment type="subcellular location">
    <subcellularLocation>
        <location evidence="1">Membrane</location>
        <topology evidence="1">Single-pass type IV membrane protein</topology>
    </subcellularLocation>
</comment>
<feature type="domain" description="T-SNARE coiled-coil homology" evidence="10">
    <location>
        <begin position="131"/>
        <end position="193"/>
    </location>
</feature>
<keyword evidence="6 9" id="KW-0472">Membrane</keyword>
<dbReference type="GO" id="GO:0012507">
    <property type="term" value="C:ER to Golgi transport vesicle membrane"/>
    <property type="evidence" value="ECO:0007669"/>
    <property type="project" value="TreeGrafter"/>
</dbReference>
<feature type="transmembrane region" description="Helical" evidence="9">
    <location>
        <begin position="202"/>
        <end position="223"/>
    </location>
</feature>
<gene>
    <name evidence="11" type="ORF">BSP0115_LOCUS1199</name>
</gene>
<protein>
    <recommendedName>
        <fullName evidence="10">t-SNARE coiled-coil homology domain-containing protein</fullName>
    </recommendedName>
</protein>
<evidence type="ECO:0000256" key="7">
    <source>
        <dbReference type="SAM" id="Coils"/>
    </source>
</evidence>
<feature type="coiled-coil region" evidence="7">
    <location>
        <begin position="13"/>
        <end position="62"/>
    </location>
</feature>
<keyword evidence="7" id="KW-0175">Coiled coil</keyword>